<name>A0A061A6W5_ONCMY</name>
<keyword evidence="4 9" id="KW-1133">Transmembrane helix</keyword>
<organism evidence="10 11">
    <name type="scientific">Oncorhynchus mykiss</name>
    <name type="common">Rainbow trout</name>
    <name type="synonym">Salmo gairdneri</name>
    <dbReference type="NCBI Taxonomy" id="8022"/>
    <lineage>
        <taxon>Eukaryota</taxon>
        <taxon>Metazoa</taxon>
        <taxon>Chordata</taxon>
        <taxon>Craniata</taxon>
        <taxon>Vertebrata</taxon>
        <taxon>Euteleostomi</taxon>
        <taxon>Actinopterygii</taxon>
        <taxon>Neopterygii</taxon>
        <taxon>Teleostei</taxon>
        <taxon>Protacanthopterygii</taxon>
        <taxon>Salmoniformes</taxon>
        <taxon>Salmonidae</taxon>
        <taxon>Salmoninae</taxon>
        <taxon>Oncorhynchus</taxon>
    </lineage>
</organism>
<protein>
    <submittedName>
        <fullName evidence="10">Uncharacterized protein</fullName>
    </submittedName>
</protein>
<evidence type="ECO:0000313" key="11">
    <source>
        <dbReference type="Proteomes" id="UP000193380"/>
    </source>
</evidence>
<keyword evidence="5 9" id="KW-0472">Membrane</keyword>
<dbReference type="PANTHER" id="PTHR11494:SF8">
    <property type="entry name" value="CYTOTOXIC T-LYMPHOCYTE PROTEIN 4"/>
    <property type="match status" value="1"/>
</dbReference>
<accession>A0A061A6W5</accession>
<keyword evidence="7" id="KW-0325">Glycoprotein</keyword>
<dbReference type="PaxDb" id="8022-A0A061A6W5"/>
<evidence type="ECO:0000256" key="6">
    <source>
        <dbReference type="ARBA" id="ARBA00023157"/>
    </source>
</evidence>
<gene>
    <name evidence="10" type="ORF">GSONMT00053086001</name>
</gene>
<dbReference type="GO" id="GO:0009897">
    <property type="term" value="C:external side of plasma membrane"/>
    <property type="evidence" value="ECO:0007669"/>
    <property type="project" value="TreeGrafter"/>
</dbReference>
<keyword evidence="3" id="KW-0732">Signal</keyword>
<dbReference type="InterPro" id="IPR040216">
    <property type="entry name" value="CTLA4/CD28"/>
</dbReference>
<proteinExistence type="predicted"/>
<keyword evidence="6" id="KW-1015">Disulfide bond</keyword>
<evidence type="ECO:0000313" key="10">
    <source>
        <dbReference type="EMBL" id="CDR18826.1"/>
    </source>
</evidence>
<dbReference type="PANTHER" id="PTHR11494">
    <property type="entry name" value="CYTOTOXIC T-LYMPHOCYTE PROTEIN"/>
    <property type="match status" value="1"/>
</dbReference>
<dbReference type="GO" id="GO:0050852">
    <property type="term" value="P:T cell receptor signaling pathway"/>
    <property type="evidence" value="ECO:0007669"/>
    <property type="project" value="TreeGrafter"/>
</dbReference>
<feature type="transmembrane region" description="Helical" evidence="9">
    <location>
        <begin position="145"/>
        <end position="166"/>
    </location>
</feature>
<feature type="non-terminal residue" evidence="10">
    <location>
        <position position="1"/>
    </location>
</feature>
<dbReference type="GO" id="GO:0042129">
    <property type="term" value="P:regulation of T cell proliferation"/>
    <property type="evidence" value="ECO:0007669"/>
    <property type="project" value="InterPro"/>
</dbReference>
<evidence type="ECO:0000256" key="3">
    <source>
        <dbReference type="ARBA" id="ARBA00022729"/>
    </source>
</evidence>
<evidence type="ECO:0000256" key="2">
    <source>
        <dbReference type="ARBA" id="ARBA00022692"/>
    </source>
</evidence>
<evidence type="ECO:0000256" key="1">
    <source>
        <dbReference type="ARBA" id="ARBA00004479"/>
    </source>
</evidence>
<evidence type="ECO:0000256" key="5">
    <source>
        <dbReference type="ARBA" id="ARBA00023136"/>
    </source>
</evidence>
<evidence type="ECO:0000256" key="4">
    <source>
        <dbReference type="ARBA" id="ARBA00022989"/>
    </source>
</evidence>
<keyword evidence="8" id="KW-0393">Immunoglobulin domain</keyword>
<dbReference type="AlphaFoldDB" id="A0A061A6W5"/>
<reference evidence="10" key="1">
    <citation type="journal article" date="2014" name="Nat. Commun.">
        <title>The rainbow trout genome provides novel insights into evolution after whole-genome duplication in vertebrates.</title>
        <authorList>
            <person name="Berthelot C."/>
            <person name="Brunet F."/>
            <person name="Chalopin D."/>
            <person name="Juanchich A."/>
            <person name="Bernard M."/>
            <person name="Noel B."/>
            <person name="Bento P."/>
            <person name="Da Silva C."/>
            <person name="Labadie K."/>
            <person name="Alberti A."/>
            <person name="Aury J.M."/>
            <person name="Louis A."/>
            <person name="Dehais P."/>
            <person name="Bardou P."/>
            <person name="Montfort J."/>
            <person name="Klopp C."/>
            <person name="Cabau C."/>
            <person name="Gaspin C."/>
            <person name="Thorgaard G.H."/>
            <person name="Boussaha M."/>
            <person name="Quillet E."/>
            <person name="Guyomard R."/>
            <person name="Galiana D."/>
            <person name="Bobe J."/>
            <person name="Volff J.N."/>
            <person name="Genet C."/>
            <person name="Wincker P."/>
            <person name="Jaillon O."/>
            <person name="Roest Crollius H."/>
            <person name="Guiguen Y."/>
        </authorList>
    </citation>
    <scope>NUCLEOTIDE SEQUENCE [LARGE SCALE GENOMIC DNA]</scope>
</reference>
<dbReference type="Proteomes" id="UP000193380">
    <property type="component" value="Unassembled WGS sequence"/>
</dbReference>
<evidence type="ECO:0000256" key="9">
    <source>
        <dbReference type="SAM" id="Phobius"/>
    </source>
</evidence>
<reference evidence="10" key="2">
    <citation type="submission" date="2014-03" db="EMBL/GenBank/DDBJ databases">
        <authorList>
            <person name="Genoscope - CEA"/>
        </authorList>
    </citation>
    <scope>NUCLEOTIDE SEQUENCE</scope>
</reference>
<sequence>RPLYIQRVSLHSRVSISCPNTTGEDLSFHLSLNQSLVHTTVLERNQIHTRTNQTDTWAQFYLVDQNRNQNLINRYVFTVNSTGLYTCIAERMRSPLPYQEDSVQTLLIEEKQCLTHRDPLANQDQDPLANQNCAEVSKPLPLCPLLVACGFLLYSIIITIIAIVLWRKLKKEVSVQSDYVNMKPGEKTRPKRVQHPVTRRF</sequence>
<keyword evidence="2 9" id="KW-0812">Transmembrane</keyword>
<comment type="subcellular location">
    <subcellularLocation>
        <location evidence="1">Membrane</location>
        <topology evidence="1">Single-pass type I membrane protein</topology>
    </subcellularLocation>
</comment>
<evidence type="ECO:0000256" key="7">
    <source>
        <dbReference type="ARBA" id="ARBA00023180"/>
    </source>
</evidence>
<evidence type="ECO:0000256" key="8">
    <source>
        <dbReference type="ARBA" id="ARBA00023319"/>
    </source>
</evidence>
<dbReference type="EMBL" id="FR979633">
    <property type="protein sequence ID" value="CDR18826.1"/>
    <property type="molecule type" value="Genomic_DNA"/>
</dbReference>